<dbReference type="Gene3D" id="1.25.10.90">
    <property type="match status" value="1"/>
</dbReference>
<evidence type="ECO:0000313" key="2">
    <source>
        <dbReference type="Proteomes" id="UP001056455"/>
    </source>
</evidence>
<evidence type="ECO:0000313" key="1">
    <source>
        <dbReference type="EMBL" id="USQ79914.1"/>
    </source>
</evidence>
<dbReference type="PANTHER" id="PTHR34070">
    <property type="entry name" value="ARMADILLO-TYPE FOLD"/>
    <property type="match status" value="1"/>
</dbReference>
<sequence>MSSAPSGPTTGAPAPPGPALIAEIRAALAAAGDPERAVGQQRYMKSSMPFRGLTSPVLKATLRPILSHAAYDLGHRTTWEATVRALWDGAAFREERHAALAVAGHRRYAAFRDVNTLPLHRDLAQTGAWWDFVDDISSHHVAPVLLADRAGATPVVREWATDDDLWVRRVAILSQLPAKAETDTRLLAQALDANLPGSAFGSEFFIRKAIGWALREFAKTDPQWVRDYVADRELSALSRREALKHLG</sequence>
<dbReference type="Pfam" id="PF08713">
    <property type="entry name" value="DNA_alkylation"/>
    <property type="match status" value="1"/>
</dbReference>
<dbReference type="CDD" id="cd07064">
    <property type="entry name" value="AlkD_like_1"/>
    <property type="match status" value="1"/>
</dbReference>
<dbReference type="InterPro" id="IPR016024">
    <property type="entry name" value="ARM-type_fold"/>
</dbReference>
<organism evidence="1 2">
    <name type="scientific">Ornithinimicrobium faecis</name>
    <dbReference type="NCBI Taxonomy" id="2934158"/>
    <lineage>
        <taxon>Bacteria</taxon>
        <taxon>Bacillati</taxon>
        <taxon>Actinomycetota</taxon>
        <taxon>Actinomycetes</taxon>
        <taxon>Micrococcales</taxon>
        <taxon>Ornithinimicrobiaceae</taxon>
        <taxon>Ornithinimicrobium</taxon>
    </lineage>
</organism>
<dbReference type="EMBL" id="CP099489">
    <property type="protein sequence ID" value="USQ79914.1"/>
    <property type="molecule type" value="Genomic_DNA"/>
</dbReference>
<dbReference type="PANTHER" id="PTHR34070:SF1">
    <property type="entry name" value="DNA ALKYLATION REPAIR PROTEIN"/>
    <property type="match status" value="1"/>
</dbReference>
<dbReference type="InterPro" id="IPR014825">
    <property type="entry name" value="DNA_alkylation"/>
</dbReference>
<proteinExistence type="predicted"/>
<accession>A0ABY4YT12</accession>
<dbReference type="Proteomes" id="UP001056455">
    <property type="component" value="Chromosome"/>
</dbReference>
<reference evidence="1" key="1">
    <citation type="submission" date="2022-06" db="EMBL/GenBank/DDBJ databases">
        <title>Ornithinimicrobium HY1793.</title>
        <authorList>
            <person name="Huang Y."/>
        </authorList>
    </citation>
    <scope>NUCLEOTIDE SEQUENCE</scope>
    <source>
        <strain evidence="1">HY1793</strain>
    </source>
</reference>
<dbReference type="SUPFAM" id="SSF48371">
    <property type="entry name" value="ARM repeat"/>
    <property type="match status" value="1"/>
</dbReference>
<name>A0ABY4YT12_9MICO</name>
<protein>
    <submittedName>
        <fullName evidence="1">DNA alkylation repair protein</fullName>
    </submittedName>
</protein>
<gene>
    <name evidence="1" type="ORF">NF556_20395</name>
</gene>
<keyword evidence="2" id="KW-1185">Reference proteome</keyword>
<dbReference type="RefSeq" id="WP_252593048.1">
    <property type="nucleotide sequence ID" value="NZ_CP099489.1"/>
</dbReference>